<dbReference type="EMBL" id="OKRC01000001">
    <property type="protein sequence ID" value="SPE18420.1"/>
    <property type="molecule type" value="Genomic_DNA"/>
</dbReference>
<sequence>MKRYFVILNLICLFALPFVSPYLFDRGIARNQTQSRVSFETHRGPKAHHATPSDNAEQNLNNFNNRFEAYFDELKQSPGALHALLIILGLSIITLLCQPLLALMATPKPVPIKKTQPAVPKKPQIASYKCHLLS</sequence>
<protein>
    <submittedName>
        <fullName evidence="3">Uncharacterized protein</fullName>
    </submittedName>
</protein>
<dbReference type="Proteomes" id="UP000239650">
    <property type="component" value="Unassembled WGS sequence"/>
</dbReference>
<dbReference type="AlphaFoldDB" id="A0AAE8LV40"/>
<name>A0AAE8LV40_LATSK</name>
<proteinExistence type="predicted"/>
<keyword evidence="2" id="KW-0812">Transmembrane</keyword>
<evidence type="ECO:0000256" key="1">
    <source>
        <dbReference type="SAM" id="MobiDB-lite"/>
    </source>
</evidence>
<evidence type="ECO:0000313" key="3">
    <source>
        <dbReference type="EMBL" id="SPE18420.1"/>
    </source>
</evidence>
<accession>A0AAE8LV40</accession>
<evidence type="ECO:0000256" key="2">
    <source>
        <dbReference type="SAM" id="Phobius"/>
    </source>
</evidence>
<feature type="transmembrane region" description="Helical" evidence="2">
    <location>
        <begin position="80"/>
        <end position="104"/>
    </location>
</feature>
<gene>
    <name evidence="3" type="ORF">LAS9267_00065</name>
</gene>
<evidence type="ECO:0000313" key="4">
    <source>
        <dbReference type="Proteomes" id="UP000239650"/>
    </source>
</evidence>
<keyword evidence="2" id="KW-0472">Membrane</keyword>
<feature type="region of interest" description="Disordered" evidence="1">
    <location>
        <begin position="38"/>
        <end position="58"/>
    </location>
</feature>
<keyword evidence="2" id="KW-1133">Transmembrane helix</keyword>
<comment type="caution">
    <text evidence="3">The sequence shown here is derived from an EMBL/GenBank/DDBJ whole genome shotgun (WGS) entry which is preliminary data.</text>
</comment>
<dbReference type="RefSeq" id="WP_061827154.1">
    <property type="nucleotide sequence ID" value="NZ_CP025203.1"/>
</dbReference>
<reference evidence="3 4" key="1">
    <citation type="submission" date="2018-02" db="EMBL/GenBank/DDBJ databases">
        <authorList>
            <person name="Rodrigo-Torres L."/>
            <person name="Arahal R. D."/>
            <person name="Lucena T."/>
        </authorList>
    </citation>
    <scope>NUCLEOTIDE SEQUENCE [LARGE SCALE GENOMIC DNA]</scope>
    <source>
        <strain evidence="3 4">CECT 9267</strain>
    </source>
</reference>
<organism evidence="3 4">
    <name type="scientific">Latilactobacillus sakei</name>
    <name type="common">Lactobacillus sakei</name>
    <dbReference type="NCBI Taxonomy" id="1599"/>
    <lineage>
        <taxon>Bacteria</taxon>
        <taxon>Bacillati</taxon>
        <taxon>Bacillota</taxon>
        <taxon>Bacilli</taxon>
        <taxon>Lactobacillales</taxon>
        <taxon>Lactobacillaceae</taxon>
        <taxon>Latilactobacillus</taxon>
    </lineage>
</organism>